<evidence type="ECO:0000259" key="1">
    <source>
        <dbReference type="Pfam" id="PF01368"/>
    </source>
</evidence>
<dbReference type="Gene3D" id="3.90.1640.10">
    <property type="entry name" value="inorganic pyrophosphatase (n-terminal core)"/>
    <property type="match status" value="1"/>
</dbReference>
<dbReference type="PANTHER" id="PTHR47618">
    <property type="entry name" value="BIFUNCTIONAL OLIGORIBONUCLEASE AND PAP PHOSPHATASE NRNA"/>
    <property type="match status" value="1"/>
</dbReference>
<dbReference type="Pfam" id="PF01368">
    <property type="entry name" value="DHH"/>
    <property type="match status" value="1"/>
</dbReference>
<dbReference type="SUPFAM" id="SSF64182">
    <property type="entry name" value="DHH phosphoesterases"/>
    <property type="match status" value="1"/>
</dbReference>
<dbReference type="InterPro" id="IPR051319">
    <property type="entry name" value="Oligoribo/pAp-PDE_c-di-AMP_PDE"/>
</dbReference>
<gene>
    <name evidence="2" type="ORF">ENO26_00425</name>
</gene>
<reference evidence="2" key="1">
    <citation type="journal article" date="2020" name="mSystems">
        <title>Genome- and Community-Level Interaction Insights into Carbon Utilization and Element Cycling Functions of Hydrothermarchaeota in Hydrothermal Sediment.</title>
        <authorList>
            <person name="Zhou Z."/>
            <person name="Liu Y."/>
            <person name="Xu W."/>
            <person name="Pan J."/>
            <person name="Luo Z.H."/>
            <person name="Li M."/>
        </authorList>
    </citation>
    <scope>NUCLEOTIDE SEQUENCE [LARGE SCALE GENOMIC DNA]</scope>
    <source>
        <strain evidence="2">SpSt-125</strain>
    </source>
</reference>
<dbReference type="PANTHER" id="PTHR47618:SF1">
    <property type="entry name" value="BIFUNCTIONAL OLIGORIBONUCLEASE AND PAP PHOSPHATASE NRNA"/>
    <property type="match status" value="1"/>
</dbReference>
<dbReference type="AlphaFoldDB" id="A0A7J2U1H1"/>
<proteinExistence type="predicted"/>
<dbReference type="InterPro" id="IPR038763">
    <property type="entry name" value="DHH_sf"/>
</dbReference>
<feature type="domain" description="DDH" evidence="1">
    <location>
        <begin position="23"/>
        <end position="187"/>
    </location>
</feature>
<organism evidence="2">
    <name type="scientific">Ignisphaera aggregans</name>
    <dbReference type="NCBI Taxonomy" id="334771"/>
    <lineage>
        <taxon>Archaea</taxon>
        <taxon>Thermoproteota</taxon>
        <taxon>Thermoprotei</taxon>
        <taxon>Desulfurococcales</taxon>
        <taxon>Desulfurococcaceae</taxon>
        <taxon>Ignisphaera</taxon>
    </lineage>
</organism>
<sequence>MQLSNSLQDIELAISMLQSIQKAVIVTHVNADPDALSSACALSKVIQSLNTFANTKILLPEGMNQESKRIYELCKELGIQIVIVKKYSDIEEKEPNDICVIVDTASFEQLRLVKDYVKQNCKSILILDHHQFRDFKELDTALKIVCISSEIDYSSTSEIAFMLLDRVSNRIDSEILRKLATILLAGVLSDTKRFQRIAKNTFYIVANMIKYGADYENALHMLTVEKSPTSRIARIKCVLRHRGFKIRIKGREIYVAISNVGAFESDCATFLIALGYDVVFVLTEDDKLKAIRLIYRGKEDIITQLNIDIFTEFVRKLIDVYGGGGGGHKAAGGAILRIYDLRNVVTQLIKVMNSVSEVSVMEIMEEKPS</sequence>
<accession>A0A7J2U1H1</accession>
<protein>
    <recommendedName>
        <fullName evidence="1">DDH domain-containing protein</fullName>
    </recommendedName>
</protein>
<evidence type="ECO:0000313" key="2">
    <source>
        <dbReference type="EMBL" id="HEM66042.1"/>
    </source>
</evidence>
<dbReference type="InterPro" id="IPR001667">
    <property type="entry name" value="DDH_dom"/>
</dbReference>
<comment type="caution">
    <text evidence="2">The sequence shown here is derived from an EMBL/GenBank/DDBJ whole genome shotgun (WGS) entry which is preliminary data.</text>
</comment>
<dbReference type="EMBL" id="DSEU01000001">
    <property type="protein sequence ID" value="HEM66042.1"/>
    <property type="molecule type" value="Genomic_DNA"/>
</dbReference>
<name>A0A7J2U1H1_9CREN</name>